<dbReference type="CDD" id="cd24049">
    <property type="entry name" value="ASKHA_NBD_PilM"/>
    <property type="match status" value="1"/>
</dbReference>
<dbReference type="PANTHER" id="PTHR32432:SF3">
    <property type="entry name" value="ETHANOLAMINE UTILIZATION PROTEIN EUTJ"/>
    <property type="match status" value="1"/>
</dbReference>
<dbReference type="Gene3D" id="3.30.420.40">
    <property type="match status" value="2"/>
</dbReference>
<accession>A0A2M6XSK8</accession>
<dbReference type="Pfam" id="PF11104">
    <property type="entry name" value="PilM_2"/>
    <property type="match status" value="1"/>
</dbReference>
<dbReference type="InterPro" id="IPR050696">
    <property type="entry name" value="FtsA/MreB"/>
</dbReference>
<dbReference type="SUPFAM" id="SSF53067">
    <property type="entry name" value="Actin-like ATPase domain"/>
    <property type="match status" value="1"/>
</dbReference>
<evidence type="ECO:0000313" key="1">
    <source>
        <dbReference type="EMBL" id="PIU10624.1"/>
    </source>
</evidence>
<dbReference type="PANTHER" id="PTHR32432">
    <property type="entry name" value="CELL DIVISION PROTEIN FTSA-RELATED"/>
    <property type="match status" value="1"/>
</dbReference>
<dbReference type="EMBL" id="PEXX01000037">
    <property type="protein sequence ID" value="PIU10624.1"/>
    <property type="molecule type" value="Genomic_DNA"/>
</dbReference>
<proteinExistence type="predicted"/>
<evidence type="ECO:0008006" key="3">
    <source>
        <dbReference type="Google" id="ProtNLM"/>
    </source>
</evidence>
<reference evidence="2" key="1">
    <citation type="submission" date="2017-09" db="EMBL/GenBank/DDBJ databases">
        <title>Depth-based differentiation of microbial function through sediment-hosted aquifers and enrichment of novel symbionts in the deep terrestrial subsurface.</title>
        <authorList>
            <person name="Probst A.J."/>
            <person name="Ladd B."/>
            <person name="Jarett J.K."/>
            <person name="Geller-Mcgrath D.E."/>
            <person name="Sieber C.M.K."/>
            <person name="Emerson J.B."/>
            <person name="Anantharaman K."/>
            <person name="Thomas B.C."/>
            <person name="Malmstrom R."/>
            <person name="Stieglmeier M."/>
            <person name="Klingl A."/>
            <person name="Woyke T."/>
            <person name="Ryan C.M."/>
            <person name="Banfield J.F."/>
        </authorList>
    </citation>
    <scope>NUCLEOTIDE SEQUENCE [LARGE SCALE GENOMIC DNA]</scope>
</reference>
<evidence type="ECO:0000313" key="2">
    <source>
        <dbReference type="Proteomes" id="UP000230586"/>
    </source>
</evidence>
<comment type="caution">
    <text evidence="1">The sequence shown here is derived from an EMBL/GenBank/DDBJ whole genome shotgun (WGS) entry which is preliminary data.</text>
</comment>
<dbReference type="Gene3D" id="3.30.1490.300">
    <property type="match status" value="1"/>
</dbReference>
<protein>
    <recommendedName>
        <fullName evidence="3">SHS2 domain-containing protein</fullName>
    </recommendedName>
</protein>
<dbReference type="Proteomes" id="UP000230586">
    <property type="component" value="Unassembled WGS sequence"/>
</dbReference>
<dbReference type="InterPro" id="IPR043129">
    <property type="entry name" value="ATPase_NBD"/>
</dbReference>
<organism evidence="1 2">
    <name type="scientific">Candidatus Kuenenbacteria bacterium CG08_land_8_20_14_0_20_37_23</name>
    <dbReference type="NCBI Taxonomy" id="1974617"/>
    <lineage>
        <taxon>Bacteria</taxon>
        <taxon>Candidatus Kueneniibacteriota</taxon>
    </lineage>
</organism>
<dbReference type="InterPro" id="IPR005883">
    <property type="entry name" value="PilM"/>
</dbReference>
<dbReference type="NCBIfam" id="TIGR01175">
    <property type="entry name" value="pilM"/>
    <property type="match status" value="1"/>
</dbReference>
<sequence length="364" mass="41059">MYFITPPTKMLGLDISDLSIKAVQIEKTKLKAWGDYSLPRGIVEEGMIKDFERTAEAIKKILTDSKRKFTTNYAVLSLPETKSFIKMIEIPNKKGNLGEIIKYELPKHVPVDLDEVELDWQEIKSNGRKRKFLIGIIPEEVANDYIKVSRMAGLEPVVLEIEAQSIVRSIMDCKTDSSTNFFKKLFLKDKKEIVKKEIHGPKIILDLGATRTSLIMIEYGIIQFTVSLSDISGEDITKGISEKMNLTLKEAEKIKIICGNSPKKCKGCVRNIIKECIERLAEKIKNMEKFYESHFGSSVRETEIILCGGGANLAGISNDLKKLTNRNIRLANPLVNISNNANDESIKKFMPYTTAIGLALRRII</sequence>
<gene>
    <name evidence="1" type="ORF">COT27_02025</name>
</gene>
<dbReference type="PIRSF" id="PIRSF019169">
    <property type="entry name" value="PilM"/>
    <property type="match status" value="1"/>
</dbReference>
<dbReference type="AlphaFoldDB" id="A0A2M6XSK8"/>
<name>A0A2M6XSK8_9BACT</name>